<evidence type="ECO:0000259" key="6">
    <source>
        <dbReference type="PROSITE" id="PS50846"/>
    </source>
</evidence>
<evidence type="ECO:0000313" key="7">
    <source>
        <dbReference type="EMBL" id="WOK97759.1"/>
    </source>
</evidence>
<sequence length="352" mass="39021">MGKGEDFNLLKIQTHILKVNIHCDGCKLKVKKLLHRIDGVYSVSIDVDQQKVTVSGSVNSETLIQKLIRAGKRAELWSQKINQINYKPTQQKQQQIKQVVNPKKPISNKNTKEQAKQGGLMRGLQTFKHQHNKLSSSSSDEDDFEDDEDDDEGFEDLRFIDSKMKQINLMRRTNDAAPSAKKSGNGNVNVCANASNRNKGHMKTPNGSQQKGINIVAGNNKMATVSSTIAGAEGRRMMQGSNGMMAGLGHVLGGNTGVLPGNAFNGGGQYQPPMMSHPSTMVNSLRGNNMVMHESNRYMQPQMMHLRSPQISPYTGYYNSYPSPYYLSNQIDNGYYGTHLFSDENTNACSIM</sequence>
<organism evidence="7 8">
    <name type="scientific">Canna indica</name>
    <name type="common">Indian-shot</name>
    <dbReference type="NCBI Taxonomy" id="4628"/>
    <lineage>
        <taxon>Eukaryota</taxon>
        <taxon>Viridiplantae</taxon>
        <taxon>Streptophyta</taxon>
        <taxon>Embryophyta</taxon>
        <taxon>Tracheophyta</taxon>
        <taxon>Spermatophyta</taxon>
        <taxon>Magnoliopsida</taxon>
        <taxon>Liliopsida</taxon>
        <taxon>Zingiberales</taxon>
        <taxon>Cannaceae</taxon>
        <taxon>Canna</taxon>
    </lineage>
</organism>
<dbReference type="PANTHER" id="PTHR45868">
    <property type="entry name" value="HEAVY METAL-ASSOCIATED ISOPRENYLATED PLANT PROTEIN 33-RELATED"/>
    <property type="match status" value="1"/>
</dbReference>
<dbReference type="AlphaFoldDB" id="A0AAQ3JWL5"/>
<dbReference type="InterPro" id="IPR036163">
    <property type="entry name" value="HMA_dom_sf"/>
</dbReference>
<dbReference type="PROSITE" id="PS50846">
    <property type="entry name" value="HMA_2"/>
    <property type="match status" value="1"/>
</dbReference>
<dbReference type="EMBL" id="CP136891">
    <property type="protein sequence ID" value="WOK97759.1"/>
    <property type="molecule type" value="Genomic_DNA"/>
</dbReference>
<evidence type="ECO:0000256" key="5">
    <source>
        <dbReference type="SAM" id="MobiDB-lite"/>
    </source>
</evidence>
<dbReference type="InterPro" id="IPR006121">
    <property type="entry name" value="HMA_dom"/>
</dbReference>
<accession>A0AAQ3JWL5</accession>
<dbReference type="SUPFAM" id="SSF55008">
    <property type="entry name" value="HMA, heavy metal-associated domain"/>
    <property type="match status" value="1"/>
</dbReference>
<evidence type="ECO:0000313" key="8">
    <source>
        <dbReference type="Proteomes" id="UP001327560"/>
    </source>
</evidence>
<reference evidence="7 8" key="1">
    <citation type="submission" date="2023-10" db="EMBL/GenBank/DDBJ databases">
        <title>Chromosome-scale genome assembly provides insights into flower coloration mechanisms of Canna indica.</title>
        <authorList>
            <person name="Li C."/>
        </authorList>
    </citation>
    <scope>NUCLEOTIDE SEQUENCE [LARGE SCALE GENOMIC DNA]</scope>
    <source>
        <tissue evidence="7">Flower</tissue>
    </source>
</reference>
<keyword evidence="1" id="KW-0488">Methylation</keyword>
<comment type="similarity">
    <text evidence="4">Belongs to the HIPP family.</text>
</comment>
<feature type="domain" description="HMA" evidence="6">
    <location>
        <begin position="12"/>
        <end position="75"/>
    </location>
</feature>
<dbReference type="CDD" id="cd00371">
    <property type="entry name" value="HMA"/>
    <property type="match status" value="1"/>
</dbReference>
<dbReference type="PANTHER" id="PTHR45868:SF19">
    <property type="entry name" value="HEAVY METAL-ASSOCIATED ISOPRENYLATED PLANT PROTEIN 37"/>
    <property type="match status" value="1"/>
</dbReference>
<evidence type="ECO:0000256" key="3">
    <source>
        <dbReference type="ARBA" id="ARBA00023289"/>
    </source>
</evidence>
<name>A0AAQ3JWL5_9LILI</name>
<dbReference type="Gene3D" id="3.30.70.100">
    <property type="match status" value="1"/>
</dbReference>
<keyword evidence="3" id="KW-0636">Prenylation</keyword>
<feature type="region of interest" description="Disordered" evidence="5">
    <location>
        <begin position="174"/>
        <end position="210"/>
    </location>
</feature>
<keyword evidence="3" id="KW-0449">Lipoprotein</keyword>
<keyword evidence="8" id="KW-1185">Reference proteome</keyword>
<evidence type="ECO:0000256" key="2">
    <source>
        <dbReference type="ARBA" id="ARBA00022723"/>
    </source>
</evidence>
<evidence type="ECO:0000256" key="1">
    <source>
        <dbReference type="ARBA" id="ARBA00022481"/>
    </source>
</evidence>
<protein>
    <submittedName>
        <fullName evidence="7">Heavy metal-associated isoprenylated plant protein 3-like</fullName>
    </submittedName>
</protein>
<evidence type="ECO:0000256" key="4">
    <source>
        <dbReference type="ARBA" id="ARBA00024045"/>
    </source>
</evidence>
<keyword evidence="2" id="KW-0479">Metal-binding</keyword>
<dbReference type="Proteomes" id="UP001327560">
    <property type="component" value="Chromosome 2"/>
</dbReference>
<feature type="region of interest" description="Disordered" evidence="5">
    <location>
        <begin position="88"/>
        <end position="152"/>
    </location>
</feature>
<gene>
    <name evidence="7" type="ORF">Cni_G06467</name>
</gene>
<dbReference type="GO" id="GO:0046872">
    <property type="term" value="F:metal ion binding"/>
    <property type="evidence" value="ECO:0007669"/>
    <property type="project" value="UniProtKB-KW"/>
</dbReference>
<dbReference type="FunFam" id="3.30.70.100:FF:000008">
    <property type="entry name" value="Copper transport protein ATOX1"/>
    <property type="match status" value="1"/>
</dbReference>
<feature type="compositionally biased region" description="Low complexity" evidence="5">
    <location>
        <begin position="88"/>
        <end position="104"/>
    </location>
</feature>
<proteinExistence type="inferred from homology"/>
<dbReference type="Pfam" id="PF00403">
    <property type="entry name" value="HMA"/>
    <property type="match status" value="1"/>
</dbReference>
<feature type="compositionally biased region" description="Acidic residues" evidence="5">
    <location>
        <begin position="139"/>
        <end position="152"/>
    </location>
</feature>
<feature type="compositionally biased region" description="Polar residues" evidence="5">
    <location>
        <begin position="182"/>
        <end position="197"/>
    </location>
</feature>